<dbReference type="AlphaFoldDB" id="A0A0Q9XNY2"/>
<evidence type="ECO:0008006" key="3">
    <source>
        <dbReference type="Google" id="ProtNLM"/>
    </source>
</evidence>
<protein>
    <recommendedName>
        <fullName evidence="3">Transposase</fullName>
    </recommendedName>
</protein>
<sequence>MCVDLLRRFADTDLFEQIFNKVLNEVASRGLLSPDHVFIDSTHVKASANKRKFEKKVVRKETIERVFADAKEKHGMRWTNLLSTL</sequence>
<gene>
    <name evidence="1" type="ORF">ACA29_22430</name>
</gene>
<reference evidence="1 2" key="1">
    <citation type="submission" date="2015-06" db="EMBL/GenBank/DDBJ databases">
        <title>Genome sequencing project of Bacillus galactosidilyticus PL133.</title>
        <authorList>
            <person name="Gaiero J."/>
            <person name="Nicol R."/>
            <person name="Habash M."/>
        </authorList>
    </citation>
    <scope>NUCLEOTIDE SEQUENCE [LARGE SCALE GENOMIC DNA]</scope>
    <source>
        <strain evidence="1 2">PL133</strain>
    </source>
</reference>
<dbReference type="PATRIC" id="fig|217031.4.peg.7616"/>
<accession>A0A0Q9XNY2</accession>
<evidence type="ECO:0000313" key="2">
    <source>
        <dbReference type="Proteomes" id="UP000053881"/>
    </source>
</evidence>
<proteinExistence type="predicted"/>
<comment type="caution">
    <text evidence="1">The sequence shown here is derived from an EMBL/GenBank/DDBJ whole genome shotgun (WGS) entry which is preliminary data.</text>
</comment>
<dbReference type="EMBL" id="LGPB01000137">
    <property type="protein sequence ID" value="KRG09837.1"/>
    <property type="molecule type" value="Genomic_DNA"/>
</dbReference>
<evidence type="ECO:0000313" key="1">
    <source>
        <dbReference type="EMBL" id="KRG09837.1"/>
    </source>
</evidence>
<dbReference type="Proteomes" id="UP000053881">
    <property type="component" value="Unassembled WGS sequence"/>
</dbReference>
<name>A0A0Q9XNY2_9BACI</name>
<organism evidence="1 2">
    <name type="scientific">Lederbergia galactosidilytica</name>
    <dbReference type="NCBI Taxonomy" id="217031"/>
    <lineage>
        <taxon>Bacteria</taxon>
        <taxon>Bacillati</taxon>
        <taxon>Bacillota</taxon>
        <taxon>Bacilli</taxon>
        <taxon>Bacillales</taxon>
        <taxon>Bacillaceae</taxon>
        <taxon>Lederbergia</taxon>
    </lineage>
</organism>